<comment type="caution">
    <text evidence="2">The sequence shown here is derived from an EMBL/GenBank/DDBJ whole genome shotgun (WGS) entry which is preliminary data.</text>
</comment>
<feature type="region of interest" description="Disordered" evidence="1">
    <location>
        <begin position="244"/>
        <end position="330"/>
    </location>
</feature>
<organism evidence="2 3">
    <name type="scientific">Sesamum alatum</name>
    <dbReference type="NCBI Taxonomy" id="300844"/>
    <lineage>
        <taxon>Eukaryota</taxon>
        <taxon>Viridiplantae</taxon>
        <taxon>Streptophyta</taxon>
        <taxon>Embryophyta</taxon>
        <taxon>Tracheophyta</taxon>
        <taxon>Spermatophyta</taxon>
        <taxon>Magnoliopsida</taxon>
        <taxon>eudicotyledons</taxon>
        <taxon>Gunneridae</taxon>
        <taxon>Pentapetalae</taxon>
        <taxon>asterids</taxon>
        <taxon>lamiids</taxon>
        <taxon>Lamiales</taxon>
        <taxon>Pedaliaceae</taxon>
        <taxon>Sesamum</taxon>
    </lineage>
</organism>
<reference evidence="2" key="1">
    <citation type="submission" date="2020-06" db="EMBL/GenBank/DDBJ databases">
        <authorList>
            <person name="Li T."/>
            <person name="Hu X."/>
            <person name="Zhang T."/>
            <person name="Song X."/>
            <person name="Zhang H."/>
            <person name="Dai N."/>
            <person name="Sheng W."/>
            <person name="Hou X."/>
            <person name="Wei L."/>
        </authorList>
    </citation>
    <scope>NUCLEOTIDE SEQUENCE</scope>
    <source>
        <strain evidence="2">3651</strain>
        <tissue evidence="2">Leaf</tissue>
    </source>
</reference>
<gene>
    <name evidence="2" type="ORF">Salat_2563400</name>
</gene>
<dbReference type="AlphaFoldDB" id="A0AAE2CCQ8"/>
<reference evidence="2" key="2">
    <citation type="journal article" date="2024" name="Plant">
        <title>Genomic evolution and insights into agronomic trait innovations of Sesamum species.</title>
        <authorList>
            <person name="Miao H."/>
            <person name="Wang L."/>
            <person name="Qu L."/>
            <person name="Liu H."/>
            <person name="Sun Y."/>
            <person name="Le M."/>
            <person name="Wang Q."/>
            <person name="Wei S."/>
            <person name="Zheng Y."/>
            <person name="Lin W."/>
            <person name="Duan Y."/>
            <person name="Cao H."/>
            <person name="Xiong S."/>
            <person name="Wang X."/>
            <person name="Wei L."/>
            <person name="Li C."/>
            <person name="Ma Q."/>
            <person name="Ju M."/>
            <person name="Zhao R."/>
            <person name="Li G."/>
            <person name="Mu C."/>
            <person name="Tian Q."/>
            <person name="Mei H."/>
            <person name="Zhang T."/>
            <person name="Gao T."/>
            <person name="Zhang H."/>
        </authorList>
    </citation>
    <scope>NUCLEOTIDE SEQUENCE</scope>
    <source>
        <strain evidence="2">3651</strain>
    </source>
</reference>
<dbReference type="Proteomes" id="UP001293254">
    <property type="component" value="Unassembled WGS sequence"/>
</dbReference>
<feature type="compositionally biased region" description="Pro residues" evidence="1">
    <location>
        <begin position="254"/>
        <end position="266"/>
    </location>
</feature>
<proteinExistence type="predicted"/>
<accession>A0AAE2CCQ8</accession>
<dbReference type="EMBL" id="JACGWO010000010">
    <property type="protein sequence ID" value="KAK4417378.1"/>
    <property type="molecule type" value="Genomic_DNA"/>
</dbReference>
<evidence type="ECO:0000313" key="3">
    <source>
        <dbReference type="Proteomes" id="UP001293254"/>
    </source>
</evidence>
<sequence>MGSNSRETNVSELFARNLIQGGSPDLVIVKEGETSPWTSSDSVIPNPSSPLNLVIDGGSSSSTPPHGLNMVELVTMASKAIDESDTSSMAKLQNLKIAWFAKFRVVEPVPSRSSPPSECPPATDLPRPPVSLTRIPPPAADDDDASTALNGLPSRVSAPQETSEALRGVSPARVPAPPPSDLDTLHPRVSAPPALPEVFSGRVPSPLLTRTAAGYHGSSADFLISAFGPFGKLGPLNSRLPLHATPSAADPLPRLRPPILPTPSPPCRTDHQPPSSPKNVRSAPSNKGKEIAIHNSFQDLARSDDDDPVAPLVDPCPGTPSQCQPLPGVP</sequence>
<evidence type="ECO:0000313" key="2">
    <source>
        <dbReference type="EMBL" id="KAK4417378.1"/>
    </source>
</evidence>
<feature type="region of interest" description="Disordered" evidence="1">
    <location>
        <begin position="110"/>
        <end position="186"/>
    </location>
</feature>
<evidence type="ECO:0000256" key="1">
    <source>
        <dbReference type="SAM" id="MobiDB-lite"/>
    </source>
</evidence>
<protein>
    <submittedName>
        <fullName evidence="2">Uncharacterized protein</fullName>
    </submittedName>
</protein>
<name>A0AAE2CCQ8_9LAMI</name>
<keyword evidence="3" id="KW-1185">Reference proteome</keyword>